<feature type="domain" description="Glycoside hydrolase 35 catalytic" evidence="2">
    <location>
        <begin position="27"/>
        <end position="353"/>
    </location>
</feature>
<dbReference type="OrthoDB" id="1657402at2759"/>
<dbReference type="InterPro" id="IPR031330">
    <property type="entry name" value="Gly_Hdrlase_35_cat"/>
</dbReference>
<proteinExistence type="inferred from homology"/>
<protein>
    <submittedName>
        <fullName evidence="3">Glycoside hydrolase superfamily</fullName>
    </submittedName>
</protein>
<keyword evidence="4" id="KW-1185">Reference proteome</keyword>
<evidence type="ECO:0000256" key="1">
    <source>
        <dbReference type="ARBA" id="ARBA00009809"/>
    </source>
</evidence>
<dbReference type="SUPFAM" id="SSF51011">
    <property type="entry name" value="Glycosyl hydrolase domain"/>
    <property type="match status" value="1"/>
</dbReference>
<gene>
    <name evidence="3" type="ORF">BDK51DRAFT_11161</name>
</gene>
<evidence type="ECO:0000313" key="4">
    <source>
        <dbReference type="Proteomes" id="UP000269721"/>
    </source>
</evidence>
<comment type="similarity">
    <text evidence="1">Belongs to the glycosyl hydrolase 35 family.</text>
</comment>
<sequence length="430" mass="47423">MLATLPLHVIGSPTPSPASVVTFDRYSLMIGGERLMIWSGEFHPWRLPSPSLWQDVLEKMKAAGYSAVQIYINWGFHSPAPGVFDFTGVRDIDLFLKTAKQVGIYCLVRPGPYINAETSSGGFPIWLGAKNPGELRTTDPTYATYWQDWLSHIDPIIARNQVDNGGSVILVEAENEYNAWKVPDNIAGDYMAAIEQKFREDGITVPIYHNDGGNAGRWANGKSPTSGHRVGAVNMYAWDSYPVGFNCNNPGRWAQTNHDWSYFRFTNSSPLFLAEYQGGSFDPWGGSGYDNCRNMTDYDFERLYYKDNMAGGVTLQNFYMTMGGTNWGHLAAPVVYSSYDYGGAITESRQLTANSNQNFHAANVNGYATIPQEQGTSIALQGRDSKLLFANLAFAGGNKLVYSTSEVMTIMTVGPREIIVLYAGAGQAGE</sequence>
<name>A0A4P9W3Z4_9FUNG</name>
<dbReference type="InterPro" id="IPR001944">
    <property type="entry name" value="Glycoside_Hdrlase_35"/>
</dbReference>
<dbReference type="Pfam" id="PF01301">
    <property type="entry name" value="Glyco_hydro_35"/>
    <property type="match status" value="1"/>
</dbReference>
<dbReference type="SUPFAM" id="SSF51445">
    <property type="entry name" value="(Trans)glycosidases"/>
    <property type="match status" value="1"/>
</dbReference>
<dbReference type="PANTHER" id="PTHR23421">
    <property type="entry name" value="BETA-GALACTOSIDASE RELATED"/>
    <property type="match status" value="1"/>
</dbReference>
<feature type="non-terminal residue" evidence="3">
    <location>
        <position position="430"/>
    </location>
</feature>
<dbReference type="InterPro" id="IPR017853">
    <property type="entry name" value="GH"/>
</dbReference>
<dbReference type="GO" id="GO:0005975">
    <property type="term" value="P:carbohydrate metabolic process"/>
    <property type="evidence" value="ECO:0007669"/>
    <property type="project" value="InterPro"/>
</dbReference>
<dbReference type="Proteomes" id="UP000269721">
    <property type="component" value="Unassembled WGS sequence"/>
</dbReference>
<reference evidence="4" key="1">
    <citation type="journal article" date="2018" name="Nat. Microbiol.">
        <title>Leveraging single-cell genomics to expand the fungal tree of life.</title>
        <authorList>
            <person name="Ahrendt S.R."/>
            <person name="Quandt C.A."/>
            <person name="Ciobanu D."/>
            <person name="Clum A."/>
            <person name="Salamov A."/>
            <person name="Andreopoulos B."/>
            <person name="Cheng J.F."/>
            <person name="Woyke T."/>
            <person name="Pelin A."/>
            <person name="Henrissat B."/>
            <person name="Reynolds N.K."/>
            <person name="Benny G.L."/>
            <person name="Smith M.E."/>
            <person name="James T.Y."/>
            <person name="Grigoriev I.V."/>
        </authorList>
    </citation>
    <scope>NUCLEOTIDE SEQUENCE [LARGE SCALE GENOMIC DNA]</scope>
</reference>
<accession>A0A4P9W3Z4</accession>
<dbReference type="EMBL" id="KZ998981">
    <property type="protein sequence ID" value="RKO85538.1"/>
    <property type="molecule type" value="Genomic_DNA"/>
</dbReference>
<evidence type="ECO:0000313" key="3">
    <source>
        <dbReference type="EMBL" id="RKO85538.1"/>
    </source>
</evidence>
<dbReference type="Gene3D" id="3.20.20.80">
    <property type="entry name" value="Glycosidases"/>
    <property type="match status" value="1"/>
</dbReference>
<dbReference type="GO" id="GO:0004553">
    <property type="term" value="F:hydrolase activity, hydrolyzing O-glycosyl compounds"/>
    <property type="evidence" value="ECO:0007669"/>
    <property type="project" value="InterPro"/>
</dbReference>
<dbReference type="AlphaFoldDB" id="A0A4P9W3Z4"/>
<evidence type="ECO:0000259" key="2">
    <source>
        <dbReference type="Pfam" id="PF01301"/>
    </source>
</evidence>
<organism evidence="3 4">
    <name type="scientific">Blyttiomyces helicus</name>
    <dbReference type="NCBI Taxonomy" id="388810"/>
    <lineage>
        <taxon>Eukaryota</taxon>
        <taxon>Fungi</taxon>
        <taxon>Fungi incertae sedis</taxon>
        <taxon>Chytridiomycota</taxon>
        <taxon>Chytridiomycota incertae sedis</taxon>
        <taxon>Chytridiomycetes</taxon>
        <taxon>Chytridiomycetes incertae sedis</taxon>
        <taxon>Blyttiomyces</taxon>
    </lineage>
</organism>
<dbReference type="PRINTS" id="PR00742">
    <property type="entry name" value="GLHYDRLASE35"/>
</dbReference>
<keyword evidence="3" id="KW-0378">Hydrolase</keyword>